<dbReference type="OrthoDB" id="9763230at2"/>
<dbReference type="SUPFAM" id="SSF111283">
    <property type="entry name" value="Putative modulator of DNA gyrase, PmbA/TldD"/>
    <property type="match status" value="1"/>
</dbReference>
<reference evidence="3 4" key="1">
    <citation type="submission" date="2017-12" db="EMBL/GenBank/DDBJ databases">
        <title>Streptomyces populusis sp. nov., a novel endophytic actinobacterium isolated from stems of Populus adenopoda Maxim.</title>
        <authorList>
            <person name="Wang Z."/>
        </authorList>
    </citation>
    <scope>NUCLEOTIDE SEQUENCE [LARGE SCALE GENOMIC DNA]</scope>
    <source>
        <strain evidence="3 4">A249</strain>
    </source>
</reference>
<protein>
    <submittedName>
        <fullName evidence="3">Peptidase</fullName>
    </submittedName>
</protein>
<dbReference type="GO" id="GO:0008237">
    <property type="term" value="F:metallopeptidase activity"/>
    <property type="evidence" value="ECO:0007669"/>
    <property type="project" value="InterPro"/>
</dbReference>
<dbReference type="EMBL" id="PJOS01000078">
    <property type="protein sequence ID" value="PKT69325.1"/>
    <property type="molecule type" value="Genomic_DNA"/>
</dbReference>
<accession>A0A2I0SHD1</accession>
<dbReference type="RefSeq" id="WP_103552789.1">
    <property type="nucleotide sequence ID" value="NZ_JBHJSK010000044.1"/>
</dbReference>
<dbReference type="Gene3D" id="3.30.2290.10">
    <property type="entry name" value="PmbA/TldD superfamily"/>
    <property type="match status" value="1"/>
</dbReference>
<gene>
    <name evidence="3" type="ORF">CW362_30200</name>
</gene>
<feature type="region of interest" description="Disordered" evidence="1">
    <location>
        <begin position="87"/>
        <end position="120"/>
    </location>
</feature>
<dbReference type="AlphaFoldDB" id="A0A2I0SHD1"/>
<dbReference type="PANTHER" id="PTHR43666">
    <property type="entry name" value="TLDD PROTEIN"/>
    <property type="match status" value="1"/>
</dbReference>
<name>A0A2I0SHD1_9ACTN</name>
<feature type="domain" description="Metalloprotease TldD/E C-terminal" evidence="2">
    <location>
        <begin position="220"/>
        <end position="460"/>
    </location>
</feature>
<proteinExistence type="predicted"/>
<evidence type="ECO:0000313" key="3">
    <source>
        <dbReference type="EMBL" id="PKT69325.1"/>
    </source>
</evidence>
<dbReference type="GO" id="GO:0006508">
    <property type="term" value="P:proteolysis"/>
    <property type="evidence" value="ECO:0007669"/>
    <property type="project" value="InterPro"/>
</dbReference>
<comment type="caution">
    <text evidence="3">The sequence shown here is derived from an EMBL/GenBank/DDBJ whole genome shotgun (WGS) entry which is preliminary data.</text>
</comment>
<evidence type="ECO:0000256" key="1">
    <source>
        <dbReference type="SAM" id="MobiDB-lite"/>
    </source>
</evidence>
<dbReference type="Pfam" id="PF19289">
    <property type="entry name" value="PmbA_TldD_3rd"/>
    <property type="match status" value="1"/>
</dbReference>
<dbReference type="Proteomes" id="UP000236178">
    <property type="component" value="Unassembled WGS sequence"/>
</dbReference>
<dbReference type="InterPro" id="IPR045569">
    <property type="entry name" value="Metalloprtase-TldD/E_C"/>
</dbReference>
<dbReference type="InterPro" id="IPR036059">
    <property type="entry name" value="TldD/PmbA_sf"/>
</dbReference>
<sequence length="469" mass="49487">MSSTPRDVVERALALSRAAHCAVIVDETDTAWLRWAGDDVTAAGTSGTRRVTVVSTGRGGDAAASATLEDVHDPRDLADLVHASRSLADRAGGTPPPLEPVSGSGVDPDADEPTGAVPAQDQLNSVIPELTRLQADGRIASHGFAQHRTVTSWLGTSAGVRRRHRRPTSTLDLNALSPDGTRTAWAGAVADGFRDVDLAAMRAATTGRLRQPLPYRELPPGRYETILAPAAVADLMTVAYRAAGAADAAGGRTVFARTSGGTRIGERLAALPLNLRGDPLETGLACCPFVLSRGDVSDVFGEAVQSGSDPSDNGLALSSTHWMKDGTLTALPASRADAHRLGLPARPAIGNLILDGGTERSLSEMIRSTRRGLLITCLWYMRPTEAATLSLTGLTRDGVHLVEDGRVSAYVNDFRFAESPVSLLARATEAGRTERAPGREFGMHFPRTAMPPLRIPDFRLTARAPSAHG</sequence>
<organism evidence="3 4">
    <name type="scientific">Streptomyces populi</name>
    <dbReference type="NCBI Taxonomy" id="2058924"/>
    <lineage>
        <taxon>Bacteria</taxon>
        <taxon>Bacillati</taxon>
        <taxon>Actinomycetota</taxon>
        <taxon>Actinomycetes</taxon>
        <taxon>Kitasatosporales</taxon>
        <taxon>Streptomycetaceae</taxon>
        <taxon>Streptomyces</taxon>
    </lineage>
</organism>
<evidence type="ECO:0000313" key="4">
    <source>
        <dbReference type="Proteomes" id="UP000236178"/>
    </source>
</evidence>
<dbReference type="PANTHER" id="PTHR43666:SF1">
    <property type="entry name" value="CONSERVED PROTEIN"/>
    <property type="match status" value="1"/>
</dbReference>
<keyword evidence="4" id="KW-1185">Reference proteome</keyword>
<dbReference type="InterPro" id="IPR035068">
    <property type="entry name" value="TldD/PmbA_N"/>
</dbReference>
<evidence type="ECO:0000259" key="2">
    <source>
        <dbReference type="Pfam" id="PF19289"/>
    </source>
</evidence>